<evidence type="ECO:0000313" key="3">
    <source>
        <dbReference type="EMBL" id="MED5052155.1"/>
    </source>
</evidence>
<evidence type="ECO:0000313" key="4">
    <source>
        <dbReference type="Proteomes" id="UP001339962"/>
    </source>
</evidence>
<proteinExistence type="predicted"/>
<dbReference type="RefSeq" id="WP_328218380.1">
    <property type="nucleotide sequence ID" value="NZ_JARTLI010000014.1"/>
</dbReference>
<name>A0ABD5IV07_9BACL</name>
<dbReference type="InterPro" id="IPR022385">
    <property type="entry name" value="Rhs_assc_core"/>
</dbReference>
<evidence type="ECO:0000256" key="1">
    <source>
        <dbReference type="ARBA" id="ARBA00022737"/>
    </source>
</evidence>
<gene>
    <name evidence="3" type="ORF">P9850_09845</name>
</gene>
<dbReference type="Gene3D" id="2.180.10.10">
    <property type="entry name" value="RHS repeat-associated core"/>
    <property type="match status" value="1"/>
</dbReference>
<comment type="caution">
    <text evidence="3">The sequence shown here is derived from an EMBL/GenBank/DDBJ whole genome shotgun (WGS) entry which is preliminary data.</text>
</comment>
<protein>
    <submittedName>
        <fullName evidence="3">RHS repeat-associated core domain-containing protein</fullName>
    </submittedName>
</protein>
<dbReference type="EMBL" id="JARTLI010000014">
    <property type="protein sequence ID" value="MED5052155.1"/>
    <property type="molecule type" value="Genomic_DNA"/>
</dbReference>
<sequence length="261" mass="28868">MFTWANGKPNTVTNQNGNTFYYVTNYRGDVVGIVDENGATVANYSYDPWGKVLSVSENAAVTGQPIGYAGYYYDRETKLYYLQARYYDPETARFISRDPDPGDKDDPITQNAYTYADDNPVMLVDPDGNRGLTTLYRTVAGALTYVIVSGAVAKSLVKKAVGKVAKKVLRKGKGKASKYVDVTKSGSRYANRETDVSKAQFEKKLLRDGWRKSISKDGKTIILTKDGAKYVLRDGAKSTGGSTADFYPKGSKRMTLKIRLK</sequence>
<dbReference type="InterPro" id="IPR056823">
    <property type="entry name" value="TEN-like_YD-shell"/>
</dbReference>
<dbReference type="Proteomes" id="UP001339962">
    <property type="component" value="Unassembled WGS sequence"/>
</dbReference>
<dbReference type="PANTHER" id="PTHR32305">
    <property type="match status" value="1"/>
</dbReference>
<keyword evidence="1" id="KW-0677">Repeat</keyword>
<feature type="domain" description="Teneurin-like YD-shell" evidence="2">
    <location>
        <begin position="14"/>
        <end position="121"/>
    </location>
</feature>
<dbReference type="AlphaFoldDB" id="A0ABD5IV07"/>
<dbReference type="NCBIfam" id="TIGR03696">
    <property type="entry name" value="Rhs_assc_core"/>
    <property type="match status" value="1"/>
</dbReference>
<dbReference type="Pfam" id="PF25023">
    <property type="entry name" value="TEN_YD-shell"/>
    <property type="match status" value="1"/>
</dbReference>
<evidence type="ECO:0000259" key="2">
    <source>
        <dbReference type="Pfam" id="PF25023"/>
    </source>
</evidence>
<organism evidence="3 4">
    <name type="scientific">Anoxybacteroides rupiense</name>
    <dbReference type="NCBI Taxonomy" id="311460"/>
    <lineage>
        <taxon>Bacteria</taxon>
        <taxon>Bacillati</taxon>
        <taxon>Bacillota</taxon>
        <taxon>Bacilli</taxon>
        <taxon>Bacillales</taxon>
        <taxon>Anoxybacillaceae</taxon>
        <taxon>Anoxybacteroides</taxon>
    </lineage>
</organism>
<reference evidence="3 4" key="1">
    <citation type="submission" date="2023-03" db="EMBL/GenBank/DDBJ databases">
        <title>Bacillus Genome Sequencing.</title>
        <authorList>
            <person name="Dunlap C."/>
        </authorList>
    </citation>
    <scope>NUCLEOTIDE SEQUENCE [LARGE SCALE GENOMIC DNA]</scope>
    <source>
        <strain evidence="3 4">NRS-38</strain>
    </source>
</reference>
<dbReference type="InterPro" id="IPR050708">
    <property type="entry name" value="T6SS_VgrG/RHS"/>
</dbReference>
<accession>A0ABD5IV07</accession>
<dbReference type="PANTHER" id="PTHR32305:SF15">
    <property type="entry name" value="PROTEIN RHSA-RELATED"/>
    <property type="match status" value="1"/>
</dbReference>